<feature type="compositionally biased region" description="Basic and acidic residues" evidence="1">
    <location>
        <begin position="33"/>
        <end position="60"/>
    </location>
</feature>
<proteinExistence type="predicted"/>
<dbReference type="EMBL" id="JAVDWW010000032">
    <property type="protein sequence ID" value="MDR7173091.1"/>
    <property type="molecule type" value="Genomic_DNA"/>
</dbReference>
<feature type="compositionally biased region" description="Basic and acidic residues" evidence="1">
    <location>
        <begin position="116"/>
        <end position="133"/>
    </location>
</feature>
<comment type="caution">
    <text evidence="2">The sequence shown here is derived from an EMBL/GenBank/DDBJ whole genome shotgun (WGS) entry which is preliminary data.</text>
</comment>
<dbReference type="Proteomes" id="UP001251217">
    <property type="component" value="Unassembled WGS sequence"/>
</dbReference>
<feature type="compositionally biased region" description="Low complexity" evidence="1">
    <location>
        <begin position="101"/>
        <end position="111"/>
    </location>
</feature>
<evidence type="ECO:0000313" key="2">
    <source>
        <dbReference type="EMBL" id="MDR7173091.1"/>
    </source>
</evidence>
<reference evidence="2 3" key="1">
    <citation type="submission" date="2023-07" db="EMBL/GenBank/DDBJ databases">
        <title>Sorghum-associated microbial communities from plants grown in Nebraska, USA.</title>
        <authorList>
            <person name="Schachtman D."/>
        </authorList>
    </citation>
    <scope>NUCLEOTIDE SEQUENCE [LARGE SCALE GENOMIC DNA]</scope>
    <source>
        <strain evidence="2 3">4272</strain>
    </source>
</reference>
<gene>
    <name evidence="2" type="ORF">J2W56_006861</name>
</gene>
<name>A0ABU1XRA5_9NOCA</name>
<keyword evidence="3" id="KW-1185">Reference proteome</keyword>
<evidence type="ECO:0000256" key="1">
    <source>
        <dbReference type="SAM" id="MobiDB-lite"/>
    </source>
</evidence>
<evidence type="ECO:0000313" key="3">
    <source>
        <dbReference type="Proteomes" id="UP001251217"/>
    </source>
</evidence>
<organism evidence="2 3">
    <name type="scientific">Nocardia kruczakiae</name>
    <dbReference type="NCBI Taxonomy" id="261477"/>
    <lineage>
        <taxon>Bacteria</taxon>
        <taxon>Bacillati</taxon>
        <taxon>Actinomycetota</taxon>
        <taxon>Actinomycetes</taxon>
        <taxon>Mycobacteriales</taxon>
        <taxon>Nocardiaceae</taxon>
        <taxon>Nocardia</taxon>
    </lineage>
</organism>
<sequence length="133" mass="14794">MVGAVGLVGLSSLLAGARRTARRGRTARSELAVPRRETTAVSRARDDLADRQSHLDEQRRRAAASPLSPTREIPEPTVLRGATYSTFWDSATDRGNAMPPATRTQAAADATRYVRRIRDNSTRSERDHHHEHR</sequence>
<accession>A0ABU1XRA5</accession>
<feature type="region of interest" description="Disordered" evidence="1">
    <location>
        <begin position="25"/>
        <end position="133"/>
    </location>
</feature>
<protein>
    <submittedName>
        <fullName evidence="2">Uncharacterized protein</fullName>
    </submittedName>
</protein>